<evidence type="ECO:0000313" key="4">
    <source>
        <dbReference type="EMBL" id="KAK4790425.1"/>
    </source>
</evidence>
<evidence type="ECO:0000256" key="1">
    <source>
        <dbReference type="SAM" id="Coils"/>
    </source>
</evidence>
<proteinExistence type="predicted"/>
<organism evidence="4 5">
    <name type="scientific">Trapa natans</name>
    <name type="common">Water chestnut</name>
    <dbReference type="NCBI Taxonomy" id="22666"/>
    <lineage>
        <taxon>Eukaryota</taxon>
        <taxon>Viridiplantae</taxon>
        <taxon>Streptophyta</taxon>
        <taxon>Embryophyta</taxon>
        <taxon>Tracheophyta</taxon>
        <taxon>Spermatophyta</taxon>
        <taxon>Magnoliopsida</taxon>
        <taxon>eudicotyledons</taxon>
        <taxon>Gunneridae</taxon>
        <taxon>Pentapetalae</taxon>
        <taxon>rosids</taxon>
        <taxon>malvids</taxon>
        <taxon>Myrtales</taxon>
        <taxon>Lythraceae</taxon>
        <taxon>Trapa</taxon>
    </lineage>
</organism>
<evidence type="ECO:0000313" key="5">
    <source>
        <dbReference type="Proteomes" id="UP001346149"/>
    </source>
</evidence>
<dbReference type="AlphaFoldDB" id="A0AAN7LQQ6"/>
<protein>
    <recommendedName>
        <fullName evidence="3">DUF7653 domain-containing protein</fullName>
    </recommendedName>
</protein>
<dbReference type="Pfam" id="PF24670">
    <property type="entry name" value="DUF7653"/>
    <property type="match status" value="1"/>
</dbReference>
<comment type="caution">
    <text evidence="4">The sequence shown here is derived from an EMBL/GenBank/DDBJ whole genome shotgun (WGS) entry which is preliminary data.</text>
</comment>
<dbReference type="PANTHER" id="PTHR47491">
    <property type="entry name" value="CAP-GLY DOMAIN LINKER"/>
    <property type="match status" value="1"/>
</dbReference>
<accession>A0AAN7LQQ6</accession>
<dbReference type="InterPro" id="IPR056070">
    <property type="entry name" value="DUF7653"/>
</dbReference>
<name>A0AAN7LQQ6_TRANT</name>
<feature type="region of interest" description="Disordered" evidence="2">
    <location>
        <begin position="54"/>
        <end position="73"/>
    </location>
</feature>
<feature type="region of interest" description="Disordered" evidence="2">
    <location>
        <begin position="148"/>
        <end position="189"/>
    </location>
</feature>
<feature type="region of interest" description="Disordered" evidence="2">
    <location>
        <begin position="104"/>
        <end position="130"/>
    </location>
</feature>
<evidence type="ECO:0000256" key="2">
    <source>
        <dbReference type="SAM" id="MobiDB-lite"/>
    </source>
</evidence>
<keyword evidence="1" id="KW-0175">Coiled coil</keyword>
<dbReference type="Proteomes" id="UP001346149">
    <property type="component" value="Unassembled WGS sequence"/>
</dbReference>
<gene>
    <name evidence="4" type="ORF">SAY86_017729</name>
</gene>
<sequence>MKKLFFFRPSGSSSKTLPLIEKTNKVDLFENGVNSPPGHKHEDSLQCSQGLFHKHQKLSSDSQSPNSGSVLRRSRSLSSTSFLEEGFGQSNLHDNSCSQLIMLPEKKSRSSRRSLRSHDDSSVSSSNCSSNVSSKVLDRYIDGEQNLDRSRVNNFTRNLDGRESGSRPPRAQFTARSSPMDYDKNRSRSHSFREAKGKLFCFSSRDRLESCLGNESPGSLAKNVIERLSQTTADFPRMNSKEFDHDLPITIEDIYSGSLNKDYSSEAVTRKSTQLDEPYETMDCEAPQHKNNARGEDIDGDLQQKFIEAEERVTLLSKELEQDRFIPGMSFDISALIHTIRSLSEERMSLAMEVSELLHSKMVERSSFKEELKLINVEMELQTRRLEREKKELQMGLEKELDRRSNDWSSRLDKYQFEEQRLRERVRELAEQNVSLQREVSSFSEKEAENRSLITYSEQQIKGLTLKVDELSRYNEELHRDLSKMREKWKAASENGECVTRNFIEKEKECKALHKSVTRLLRTTNEQEKTIDGLREGFSEEIGKLETTDKQVAKLQMEQLRLAGVELALRRELDSHRLESESLRHENINLLNRLKGNGRNSQDFMFQLDNELWARVCCLQNQGLSLLNENADLCSKLLAFVKEKSSYFKETKQGIENVSRSGLESQFIIEADVKIQSLMHGIENLARSLQTISGVLQEKVRPPSKKQLDGQTSQDALQLELKAESLVISLLKEKLYSREMEVEQLQAELATSVRGTDILKYEVQNALDNLSCVTHKSRELELQILKKDECINRLQNELQDSKRELNVIRGILPNVSEERDRMWEKVKEYSENNMLLISEVEMLKKKINTLDEDILIKEGEIAILKDSIGKRPYDLLSSPDFTQKFLLE</sequence>
<feature type="coiled-coil region" evidence="1">
    <location>
        <begin position="784"/>
        <end position="846"/>
    </location>
</feature>
<dbReference type="PANTHER" id="PTHR47491:SF5">
    <property type="entry name" value="CAP-GLY DOMAIN LINKER"/>
    <property type="match status" value="1"/>
</dbReference>
<feature type="domain" description="DUF7653" evidence="3">
    <location>
        <begin position="568"/>
        <end position="699"/>
    </location>
</feature>
<feature type="coiled-coil region" evidence="1">
    <location>
        <begin position="369"/>
        <end position="495"/>
    </location>
</feature>
<evidence type="ECO:0000259" key="3">
    <source>
        <dbReference type="Pfam" id="PF24670"/>
    </source>
</evidence>
<reference evidence="4 5" key="1">
    <citation type="journal article" date="2023" name="Hortic Res">
        <title>Pangenome of water caltrop reveals structural variations and asymmetric subgenome divergence after allopolyploidization.</title>
        <authorList>
            <person name="Zhang X."/>
            <person name="Chen Y."/>
            <person name="Wang L."/>
            <person name="Yuan Y."/>
            <person name="Fang M."/>
            <person name="Shi L."/>
            <person name="Lu R."/>
            <person name="Comes H.P."/>
            <person name="Ma Y."/>
            <person name="Chen Y."/>
            <person name="Huang G."/>
            <person name="Zhou Y."/>
            <person name="Zheng Z."/>
            <person name="Qiu Y."/>
        </authorList>
    </citation>
    <scope>NUCLEOTIDE SEQUENCE [LARGE SCALE GENOMIC DNA]</scope>
    <source>
        <strain evidence="4">F231</strain>
    </source>
</reference>
<keyword evidence="5" id="KW-1185">Reference proteome</keyword>
<dbReference type="EMBL" id="JAXQNO010000010">
    <property type="protein sequence ID" value="KAK4790425.1"/>
    <property type="molecule type" value="Genomic_DNA"/>
</dbReference>